<name>A0A6G0WZP1_9STRA</name>
<organism evidence="1 2">
    <name type="scientific">Aphanomyces euteiches</name>
    <dbReference type="NCBI Taxonomy" id="100861"/>
    <lineage>
        <taxon>Eukaryota</taxon>
        <taxon>Sar</taxon>
        <taxon>Stramenopiles</taxon>
        <taxon>Oomycota</taxon>
        <taxon>Saprolegniomycetes</taxon>
        <taxon>Saprolegniales</taxon>
        <taxon>Verrucalvaceae</taxon>
        <taxon>Aphanomyces</taxon>
    </lineage>
</organism>
<evidence type="ECO:0000313" key="2">
    <source>
        <dbReference type="Proteomes" id="UP000481153"/>
    </source>
</evidence>
<dbReference type="Gene3D" id="1.20.1280.50">
    <property type="match status" value="1"/>
</dbReference>
<evidence type="ECO:0000313" key="1">
    <source>
        <dbReference type="EMBL" id="KAF0733092.1"/>
    </source>
</evidence>
<sequence>MLDHIVGAVDTILFSFLAARDLLALGSVSKDTRFAAHDAASWKRLFQRDLLHIPVRPPRTCTLQRRNAFSDLDASLCPQSPSESCSPPRKQLVVSWPDHYRVCSQLRSTLRRDDAALQEEMRRLTLLRRNVGDMKARMEAQAPSTLPSWLRVFSTTSNTADERHLNEMKRGVDACADNIFKRRGQLRKDYEHLVSVLSSTRRTLESSDHHIEKSFSL</sequence>
<gene>
    <name evidence="1" type="ORF">Ae201684_009914</name>
</gene>
<dbReference type="InterPro" id="IPR036047">
    <property type="entry name" value="F-box-like_dom_sf"/>
</dbReference>
<comment type="caution">
    <text evidence="1">The sequence shown here is derived from an EMBL/GenBank/DDBJ whole genome shotgun (WGS) entry which is preliminary data.</text>
</comment>
<protein>
    <recommendedName>
        <fullName evidence="3">F-box domain-containing protein</fullName>
    </recommendedName>
</protein>
<keyword evidence="2" id="KW-1185">Reference proteome</keyword>
<dbReference type="Proteomes" id="UP000481153">
    <property type="component" value="Unassembled WGS sequence"/>
</dbReference>
<dbReference type="SUPFAM" id="SSF81383">
    <property type="entry name" value="F-box domain"/>
    <property type="match status" value="1"/>
</dbReference>
<evidence type="ECO:0008006" key="3">
    <source>
        <dbReference type="Google" id="ProtNLM"/>
    </source>
</evidence>
<dbReference type="EMBL" id="VJMJ01000126">
    <property type="protein sequence ID" value="KAF0733092.1"/>
    <property type="molecule type" value="Genomic_DNA"/>
</dbReference>
<dbReference type="AlphaFoldDB" id="A0A6G0WZP1"/>
<accession>A0A6G0WZP1</accession>
<reference evidence="1 2" key="1">
    <citation type="submission" date="2019-07" db="EMBL/GenBank/DDBJ databases">
        <title>Genomics analysis of Aphanomyces spp. identifies a new class of oomycete effector associated with host adaptation.</title>
        <authorList>
            <person name="Gaulin E."/>
        </authorList>
    </citation>
    <scope>NUCLEOTIDE SEQUENCE [LARGE SCALE GENOMIC DNA]</scope>
    <source>
        <strain evidence="1 2">ATCC 201684</strain>
    </source>
</reference>
<proteinExistence type="predicted"/>
<dbReference type="VEuPathDB" id="FungiDB:AeMF1_019114"/>